<dbReference type="InterPro" id="IPR008756">
    <property type="entry name" value="Peptidase_M56"/>
</dbReference>
<evidence type="ECO:0000256" key="1">
    <source>
        <dbReference type="SAM" id="Phobius"/>
    </source>
</evidence>
<feature type="transmembrane region" description="Helical" evidence="1">
    <location>
        <begin position="47"/>
        <end position="73"/>
    </location>
</feature>
<keyword evidence="1" id="KW-1133">Transmembrane helix</keyword>
<organism evidence="3 4">
    <name type="scientific">Candidatus Blautia faecavium</name>
    <dbReference type="NCBI Taxonomy" id="2838487"/>
    <lineage>
        <taxon>Bacteria</taxon>
        <taxon>Bacillati</taxon>
        <taxon>Bacillota</taxon>
        <taxon>Clostridia</taxon>
        <taxon>Lachnospirales</taxon>
        <taxon>Lachnospiraceae</taxon>
        <taxon>Blautia</taxon>
    </lineage>
</organism>
<feature type="transmembrane region" description="Helical" evidence="1">
    <location>
        <begin position="352"/>
        <end position="373"/>
    </location>
</feature>
<dbReference type="PANTHER" id="PTHR34978">
    <property type="entry name" value="POSSIBLE SENSOR-TRANSDUCER PROTEIN BLAR"/>
    <property type="match status" value="1"/>
</dbReference>
<feature type="transmembrane region" description="Helical" evidence="1">
    <location>
        <begin position="148"/>
        <end position="170"/>
    </location>
</feature>
<dbReference type="InterPro" id="IPR052173">
    <property type="entry name" value="Beta-lactam_resp_regulator"/>
</dbReference>
<sequence length="492" mass="56715">MNDAILPYMFHIFWALFLGFGLITSFKSSWKAEHEQKNVLSSAKNDTVIFLDPLIFPLCILIYMGVCVLLSGWENSQQFLFSLLTDLFFFITLYFSLLLLLLPFLRKRYTARTCATFWLIPVFLFYQPNVVYSSFALPTKAVFYVPSFGAGLLFLIWLAGFVIIFLLQILSHLRFSRMMRRHSQPVEDPVLLEIWKHCKRDLNIGDLTRPLMLRYSSLIRTPLTIGMYRTNWVTYLPKRPFSPEEAELIFSHELHHIQRHDTHTKFFLSFCTALGWPHPLVWLAVKKAKEDLELSCDEIVLKNADRETRKKYAELLLTSAGDSRGYTTCLSASAKTLRYRLNATITQKQRRLGLGLLLLSMILSCFSIGNFALTTERESIANLAEINNLSIREAGFLPEGTQDDGQYIPLSDTSALSRYLNSLEIERFLTLYNEDPHLKGPCISGVFETTDQSFFLTASCLTVYDVVDHELTKEQYHVCTPIDWEYVQSLQA</sequence>
<dbReference type="PANTHER" id="PTHR34978:SF3">
    <property type="entry name" value="SLR0241 PROTEIN"/>
    <property type="match status" value="1"/>
</dbReference>
<evidence type="ECO:0000259" key="2">
    <source>
        <dbReference type="Pfam" id="PF05569"/>
    </source>
</evidence>
<gene>
    <name evidence="3" type="ORF">IAA06_13505</name>
</gene>
<feature type="transmembrane region" description="Helical" evidence="1">
    <location>
        <begin position="6"/>
        <end position="26"/>
    </location>
</feature>
<dbReference type="Pfam" id="PF05569">
    <property type="entry name" value="Peptidase_M56"/>
    <property type="match status" value="1"/>
</dbReference>
<reference evidence="3" key="1">
    <citation type="journal article" date="2021" name="PeerJ">
        <title>Extensive microbial diversity within the chicken gut microbiome revealed by metagenomics and culture.</title>
        <authorList>
            <person name="Gilroy R."/>
            <person name="Ravi A."/>
            <person name="Getino M."/>
            <person name="Pursley I."/>
            <person name="Horton D.L."/>
            <person name="Alikhan N.F."/>
            <person name="Baker D."/>
            <person name="Gharbi K."/>
            <person name="Hall N."/>
            <person name="Watson M."/>
            <person name="Adriaenssens E.M."/>
            <person name="Foster-Nyarko E."/>
            <person name="Jarju S."/>
            <person name="Secka A."/>
            <person name="Antonio M."/>
            <person name="Oren A."/>
            <person name="Chaudhuri R.R."/>
            <person name="La Ragione R."/>
            <person name="Hildebrand F."/>
            <person name="Pallen M.J."/>
        </authorList>
    </citation>
    <scope>NUCLEOTIDE SEQUENCE</scope>
    <source>
        <strain evidence="3">ChiSjej1B19-5720</strain>
    </source>
</reference>
<accession>A0A9D2RYC1</accession>
<evidence type="ECO:0000313" key="3">
    <source>
        <dbReference type="EMBL" id="HJB29790.1"/>
    </source>
</evidence>
<reference evidence="3" key="2">
    <citation type="submission" date="2021-04" db="EMBL/GenBank/DDBJ databases">
        <authorList>
            <person name="Gilroy R."/>
        </authorList>
    </citation>
    <scope>NUCLEOTIDE SEQUENCE</scope>
    <source>
        <strain evidence="3">ChiSjej1B19-5720</strain>
    </source>
</reference>
<evidence type="ECO:0000313" key="4">
    <source>
        <dbReference type="Proteomes" id="UP000823842"/>
    </source>
</evidence>
<protein>
    <submittedName>
        <fullName evidence="3">M56 family metallopeptidase</fullName>
    </submittedName>
</protein>
<keyword evidence="1" id="KW-0812">Transmembrane</keyword>
<keyword evidence="1" id="KW-0472">Membrane</keyword>
<feature type="domain" description="Peptidase M56" evidence="2">
    <location>
        <begin position="152"/>
        <end position="333"/>
    </location>
</feature>
<dbReference type="EMBL" id="DWYZ01000255">
    <property type="protein sequence ID" value="HJB29790.1"/>
    <property type="molecule type" value="Genomic_DNA"/>
</dbReference>
<proteinExistence type="predicted"/>
<feature type="transmembrane region" description="Helical" evidence="1">
    <location>
        <begin position="79"/>
        <end position="102"/>
    </location>
</feature>
<dbReference type="CDD" id="cd07341">
    <property type="entry name" value="M56_BlaR1_MecR1_like"/>
    <property type="match status" value="1"/>
</dbReference>
<feature type="transmembrane region" description="Helical" evidence="1">
    <location>
        <begin position="109"/>
        <end position="128"/>
    </location>
</feature>
<dbReference type="Proteomes" id="UP000823842">
    <property type="component" value="Unassembled WGS sequence"/>
</dbReference>
<dbReference type="AlphaFoldDB" id="A0A9D2RYC1"/>
<comment type="caution">
    <text evidence="3">The sequence shown here is derived from an EMBL/GenBank/DDBJ whole genome shotgun (WGS) entry which is preliminary data.</text>
</comment>
<name>A0A9D2RYC1_9FIRM</name>